<name>A0A1H6FMK5_9EURY</name>
<dbReference type="InterPro" id="IPR039424">
    <property type="entry name" value="SBP_5"/>
</dbReference>
<evidence type="ECO:0000259" key="4">
    <source>
        <dbReference type="Pfam" id="PF00496"/>
    </source>
</evidence>
<protein>
    <submittedName>
        <fullName evidence="5">Peptide/nickel transport system substrate-binding protein</fullName>
    </submittedName>
</protein>
<gene>
    <name evidence="5" type="ORF">SAMN04487967_0424</name>
</gene>
<keyword evidence="6" id="KW-1185">Reference proteome</keyword>
<dbReference type="AlphaFoldDB" id="A0A1H6FMK5"/>
<dbReference type="GO" id="GO:0015833">
    <property type="term" value="P:peptide transport"/>
    <property type="evidence" value="ECO:0007669"/>
    <property type="project" value="TreeGrafter"/>
</dbReference>
<accession>A0A1H6FMK5</accession>
<organism evidence="5 6">
    <name type="scientific">Natronorubrum sediminis</name>
    <dbReference type="NCBI Taxonomy" id="640943"/>
    <lineage>
        <taxon>Archaea</taxon>
        <taxon>Methanobacteriati</taxon>
        <taxon>Methanobacteriota</taxon>
        <taxon>Stenosarchaea group</taxon>
        <taxon>Halobacteria</taxon>
        <taxon>Halobacteriales</taxon>
        <taxon>Natrialbaceae</taxon>
        <taxon>Natronorubrum</taxon>
    </lineage>
</organism>
<sequence length="621" mass="69696">MNRTTTDPVDGVDRRSVLAAGAAGLSLSLSGCIDNVRSVVTGTTDDQLSLSIATVPQDDNREIIQIARHIESNLQAVGIDADIEMRSRTDFLEMVLIEQDYDMYVGLHPADFDPDFLFEALHSTYAGEAGWQNPFGYATGEYLFDDLLEDQRRADDEQERQEILTDLLEMFVSEKPFEPICRPHEFRIGRGDRFDGWHDGHFATQRGYLGLEPTDSNDDNELAALITDSRPTQNINPLMAENRERETIIDLVYDSLGTVIVEDDEDGEDGVDTDDHVVEYRVEPWLAEWDWETVEDGTNIAHVTLREDVTFHNLEEDDTGEPLTAEDVEFTYQLLENTTLGQGNTSPAPRYQGHVSAVDVDGIEIENEYELRIPFHTSTMVGERAFTVPILPKHIWLEYELDERIESSDDFSAPQGEWGLVTSSAIEPVGSGPYQFADQSDQSTLTLERFDDHFSIGSDEEDLLEPIVEEITFMADTGSASSIDRIESGGADFTGTMLEAYAIDDVPDDDNIEAMPASSWTFYHLGFNTGRAPCHNPQFRRAVAQLIDKAYLTEEVFYDYADPIAVPVTDEWVPEEYEWNGGDPVTPFAGTDGEVNVEGALSAFESIGYRYDAEEEILRRN</sequence>
<dbReference type="Gene3D" id="3.40.190.10">
    <property type="entry name" value="Periplasmic binding protein-like II"/>
    <property type="match status" value="1"/>
</dbReference>
<proteinExistence type="inferred from homology"/>
<keyword evidence="2" id="KW-0813">Transport</keyword>
<dbReference type="PANTHER" id="PTHR30290">
    <property type="entry name" value="PERIPLASMIC BINDING COMPONENT OF ABC TRANSPORTER"/>
    <property type="match status" value="1"/>
</dbReference>
<comment type="similarity">
    <text evidence="1">Belongs to the bacterial solute-binding protein 5 family.</text>
</comment>
<evidence type="ECO:0000256" key="3">
    <source>
        <dbReference type="ARBA" id="ARBA00022729"/>
    </source>
</evidence>
<evidence type="ECO:0000313" key="5">
    <source>
        <dbReference type="EMBL" id="SEH11592.1"/>
    </source>
</evidence>
<evidence type="ECO:0000256" key="1">
    <source>
        <dbReference type="ARBA" id="ARBA00005695"/>
    </source>
</evidence>
<reference evidence="6" key="1">
    <citation type="submission" date="2016-10" db="EMBL/GenBank/DDBJ databases">
        <authorList>
            <person name="Varghese N."/>
            <person name="Submissions S."/>
        </authorList>
    </citation>
    <scope>NUCLEOTIDE SEQUENCE [LARGE SCALE GENOMIC DNA]</scope>
    <source>
        <strain evidence="6">CGMCC 1.8981</strain>
    </source>
</reference>
<dbReference type="InterPro" id="IPR000914">
    <property type="entry name" value="SBP_5_dom"/>
</dbReference>
<keyword evidence="3" id="KW-0732">Signal</keyword>
<dbReference type="OrthoDB" id="194307at2157"/>
<dbReference type="EMBL" id="FNWL01000001">
    <property type="protein sequence ID" value="SEH11592.1"/>
    <property type="molecule type" value="Genomic_DNA"/>
</dbReference>
<dbReference type="SUPFAM" id="SSF53850">
    <property type="entry name" value="Periplasmic binding protein-like II"/>
    <property type="match status" value="2"/>
</dbReference>
<evidence type="ECO:0000256" key="2">
    <source>
        <dbReference type="ARBA" id="ARBA00022448"/>
    </source>
</evidence>
<dbReference type="Proteomes" id="UP000199112">
    <property type="component" value="Unassembled WGS sequence"/>
</dbReference>
<dbReference type="PROSITE" id="PS51257">
    <property type="entry name" value="PROKAR_LIPOPROTEIN"/>
    <property type="match status" value="1"/>
</dbReference>
<dbReference type="RefSeq" id="WP_090504472.1">
    <property type="nucleotide sequence ID" value="NZ_FNWL01000001.1"/>
</dbReference>
<dbReference type="Pfam" id="PF00496">
    <property type="entry name" value="SBP_bac_5"/>
    <property type="match status" value="1"/>
</dbReference>
<dbReference type="PANTHER" id="PTHR30290:SF9">
    <property type="entry name" value="OLIGOPEPTIDE-BINDING PROTEIN APPA"/>
    <property type="match status" value="1"/>
</dbReference>
<dbReference type="Gene3D" id="3.10.105.10">
    <property type="entry name" value="Dipeptide-binding Protein, Domain 3"/>
    <property type="match status" value="2"/>
</dbReference>
<evidence type="ECO:0000313" key="6">
    <source>
        <dbReference type="Proteomes" id="UP000199112"/>
    </source>
</evidence>
<feature type="domain" description="Solute-binding protein family 5" evidence="4">
    <location>
        <begin position="282"/>
        <end position="610"/>
    </location>
</feature>
<dbReference type="GO" id="GO:1904680">
    <property type="term" value="F:peptide transmembrane transporter activity"/>
    <property type="evidence" value="ECO:0007669"/>
    <property type="project" value="TreeGrafter"/>
</dbReference>